<dbReference type="GO" id="GO:0016787">
    <property type="term" value="F:hydrolase activity"/>
    <property type="evidence" value="ECO:0007669"/>
    <property type="project" value="UniProtKB-KW"/>
</dbReference>
<sequence>MNMQKEIRLYMFQTGVLQCKENNIKMNASQEPYEIPVPWYLITHPKGHIIIDGGNAVECATDPKGYWEGITSVYWPVMTKEEGCVHTIEALGLDVNDIKLVLQSHLHLDHTGAVGRFPNATHLVQRKEYEYAFTPDWFAAGGYIRKDFDRPNLKWQFLELDYNDVYDVYGDGVIRMIPTPGHSPGHCSFLITLPNSGSILLAIDAAYTTDHWDEKALPGFLASTVDAVRSVKKLHQIADKYDAMVVTGHDPAKWSTFKKAPEFFYD</sequence>
<evidence type="ECO:0000313" key="7">
    <source>
        <dbReference type="EMBL" id="SMG15318.1"/>
    </source>
</evidence>
<dbReference type="InterPro" id="IPR001279">
    <property type="entry name" value="Metallo-B-lactamas"/>
</dbReference>
<proteinExistence type="inferred from homology"/>
<evidence type="ECO:0000256" key="2">
    <source>
        <dbReference type="ARBA" id="ARBA00007749"/>
    </source>
</evidence>
<evidence type="ECO:0000256" key="5">
    <source>
        <dbReference type="ARBA" id="ARBA00022833"/>
    </source>
</evidence>
<evidence type="ECO:0000256" key="4">
    <source>
        <dbReference type="ARBA" id="ARBA00022801"/>
    </source>
</evidence>
<comment type="similarity">
    <text evidence="2">Belongs to the metallo-beta-lactamase superfamily.</text>
</comment>
<dbReference type="PANTHER" id="PTHR42978">
    <property type="entry name" value="QUORUM-QUENCHING LACTONASE YTNP-RELATED-RELATED"/>
    <property type="match status" value="1"/>
</dbReference>
<name>A0A1X7IK58_9SPHI</name>
<keyword evidence="8" id="KW-1185">Reference proteome</keyword>
<gene>
    <name evidence="7" type="ORF">SAMN05660862_0947</name>
</gene>
<dbReference type="Pfam" id="PF00753">
    <property type="entry name" value="Lactamase_B"/>
    <property type="match status" value="1"/>
</dbReference>
<dbReference type="SUPFAM" id="SSF56281">
    <property type="entry name" value="Metallo-hydrolase/oxidoreductase"/>
    <property type="match status" value="1"/>
</dbReference>
<dbReference type="CDD" id="cd07729">
    <property type="entry name" value="AHL_lactonase_MBL-fold"/>
    <property type="match status" value="1"/>
</dbReference>
<dbReference type="GO" id="GO:0046872">
    <property type="term" value="F:metal ion binding"/>
    <property type="evidence" value="ECO:0007669"/>
    <property type="project" value="UniProtKB-KW"/>
</dbReference>
<dbReference type="AlphaFoldDB" id="A0A1X7IK58"/>
<keyword evidence="5" id="KW-0862">Zinc</keyword>
<keyword evidence="4" id="KW-0378">Hydrolase</keyword>
<accession>A0A1X7IK58</accession>
<dbReference type="Proteomes" id="UP000192980">
    <property type="component" value="Unassembled WGS sequence"/>
</dbReference>
<reference evidence="7 8" key="1">
    <citation type="submission" date="2017-04" db="EMBL/GenBank/DDBJ databases">
        <authorList>
            <person name="Afonso C.L."/>
            <person name="Miller P.J."/>
            <person name="Scott M.A."/>
            <person name="Spackman E."/>
            <person name="Goraichik I."/>
            <person name="Dimitrov K.M."/>
            <person name="Suarez D.L."/>
            <person name="Swayne D.E."/>
        </authorList>
    </citation>
    <scope>NUCLEOTIDE SEQUENCE [LARGE SCALE GENOMIC DNA]</scope>
    <source>
        <strain evidence="7 8">DSM 22418</strain>
    </source>
</reference>
<evidence type="ECO:0000259" key="6">
    <source>
        <dbReference type="SMART" id="SM00849"/>
    </source>
</evidence>
<dbReference type="Gene3D" id="3.60.15.10">
    <property type="entry name" value="Ribonuclease Z/Hydroxyacylglutathione hydrolase-like"/>
    <property type="match status" value="1"/>
</dbReference>
<keyword evidence="3" id="KW-0479">Metal-binding</keyword>
<dbReference type="InterPro" id="IPR036866">
    <property type="entry name" value="RibonucZ/Hydroxyglut_hydro"/>
</dbReference>
<evidence type="ECO:0000256" key="1">
    <source>
        <dbReference type="ARBA" id="ARBA00001947"/>
    </source>
</evidence>
<comment type="cofactor">
    <cofactor evidence="1">
        <name>Zn(2+)</name>
        <dbReference type="ChEBI" id="CHEBI:29105"/>
    </cofactor>
</comment>
<dbReference type="InterPro" id="IPR051013">
    <property type="entry name" value="MBL_superfamily_lactonases"/>
</dbReference>
<dbReference type="PANTHER" id="PTHR42978:SF2">
    <property type="entry name" value="102 KBASES UNSTABLE REGION: FROM 1 TO 119443"/>
    <property type="match status" value="1"/>
</dbReference>
<evidence type="ECO:0000313" key="8">
    <source>
        <dbReference type="Proteomes" id="UP000192980"/>
    </source>
</evidence>
<dbReference type="STRING" id="561061.SAMN05660862_0947"/>
<evidence type="ECO:0000256" key="3">
    <source>
        <dbReference type="ARBA" id="ARBA00022723"/>
    </source>
</evidence>
<feature type="domain" description="Metallo-beta-lactamase" evidence="6">
    <location>
        <begin position="36"/>
        <end position="249"/>
    </location>
</feature>
<protein>
    <submittedName>
        <fullName evidence="7">Metallo-beta-lactamase superfamily protein</fullName>
    </submittedName>
</protein>
<dbReference type="EMBL" id="FXAU01000001">
    <property type="protein sequence ID" value="SMG15318.1"/>
    <property type="molecule type" value="Genomic_DNA"/>
</dbReference>
<organism evidence="7 8">
    <name type="scientific">Sphingobacterium psychroaquaticum</name>
    <dbReference type="NCBI Taxonomy" id="561061"/>
    <lineage>
        <taxon>Bacteria</taxon>
        <taxon>Pseudomonadati</taxon>
        <taxon>Bacteroidota</taxon>
        <taxon>Sphingobacteriia</taxon>
        <taxon>Sphingobacteriales</taxon>
        <taxon>Sphingobacteriaceae</taxon>
        <taxon>Sphingobacterium</taxon>
    </lineage>
</organism>
<dbReference type="InterPro" id="IPR054889">
    <property type="entry name" value="AHLLactAttM"/>
</dbReference>
<dbReference type="NCBIfam" id="NF045700">
    <property type="entry name" value="AHLLactAttM"/>
    <property type="match status" value="1"/>
</dbReference>
<dbReference type="SMART" id="SM00849">
    <property type="entry name" value="Lactamase_B"/>
    <property type="match status" value="1"/>
</dbReference>